<dbReference type="RefSeq" id="WP_318751482.1">
    <property type="nucleotide sequence ID" value="NZ_CP132508.1"/>
</dbReference>
<dbReference type="PROSITE" id="PS50126">
    <property type="entry name" value="S1"/>
    <property type="match status" value="4"/>
</dbReference>
<dbReference type="CDD" id="cd05688">
    <property type="entry name" value="S1_RPS1_repeat_ec3"/>
    <property type="match status" value="1"/>
</dbReference>
<dbReference type="CDD" id="cd05687">
    <property type="entry name" value="S1_RPS1_repeat_ec1_hs1"/>
    <property type="match status" value="1"/>
</dbReference>
<feature type="compositionally biased region" description="Basic and acidic residues" evidence="4">
    <location>
        <begin position="1"/>
        <end position="15"/>
    </location>
</feature>
<keyword evidence="2 6" id="KW-0689">Ribosomal protein</keyword>
<dbReference type="SUPFAM" id="SSF50249">
    <property type="entry name" value="Nucleic acid-binding proteins"/>
    <property type="match status" value="4"/>
</dbReference>
<keyword evidence="7" id="KW-1185">Reference proteome</keyword>
<evidence type="ECO:0000313" key="6">
    <source>
        <dbReference type="EMBL" id="WPD20087.1"/>
    </source>
</evidence>
<accession>A0ABZ0QTD1</accession>
<feature type="domain" description="S1 motif" evidence="5">
    <location>
        <begin position="178"/>
        <end position="248"/>
    </location>
</feature>
<feature type="domain" description="S1 motif" evidence="5">
    <location>
        <begin position="266"/>
        <end position="331"/>
    </location>
</feature>
<dbReference type="GO" id="GO:0005840">
    <property type="term" value="C:ribosome"/>
    <property type="evidence" value="ECO:0007669"/>
    <property type="project" value="UniProtKB-KW"/>
</dbReference>
<sequence>MDEIRDPQAANRDDDAPGAVPRQEVSPAAPDQPLGPAAAEAAAGATEALAQLQQEAEESAEAAVERETGVAETEGADRPAGQPAGEAGTAGSAEAAAGEGSRPAAEGGDAAGESGPAGPDGSASGPGAKGTATPEDAGRRPEAGGAGASEAAAPASAGAGEGRGAMDEQLAPTRLSRGQMVTGTVVQVADDHVLVDVGHKSDGTIPRHELRLLGGKRPDEVYHVGQQIPVVVLGFTDKGEGGLLLSHRRAVEREAWESLRRAYEAGEPVEVPVVEQVKGGLVCDAGVRAFMPASHVERGYVADLSPYVGTTVRAKIIELDRNKRRVILSRKQLLEEEARRRAEETLASLEEGQVRTGVVKGLTDFGAFVDLGGVDGLLHVSEMHWGRIDHPRDLLKEGDTIQVKVLRVDRERGRISLSLKELMPDPWDDAERKYPVGSRVRGTVVRLVPFGAFVRLEPGVEGLVHISQLADHRVESPEEVVQEGQEVEVRVLRVQPQERRISLSMRTPPEARRPRGERARRGPERPLPRSDEPGPASEGGGITIGEMFGELLEETRDRLTGDEAADRA</sequence>
<feature type="compositionally biased region" description="Low complexity" evidence="4">
    <location>
        <begin position="148"/>
        <end position="158"/>
    </location>
</feature>
<dbReference type="Gene3D" id="2.40.50.140">
    <property type="entry name" value="Nucleic acid-binding proteins"/>
    <property type="match status" value="4"/>
</dbReference>
<feature type="region of interest" description="Disordered" evidence="4">
    <location>
        <begin position="500"/>
        <end position="568"/>
    </location>
</feature>
<organism evidence="6 7">
    <name type="scientific">Thermaerobacter composti</name>
    <dbReference type="NCBI Taxonomy" id="554949"/>
    <lineage>
        <taxon>Bacteria</taxon>
        <taxon>Bacillati</taxon>
        <taxon>Bacillota</taxon>
        <taxon>Clostridia</taxon>
        <taxon>Eubacteriales</taxon>
        <taxon>Clostridiales Family XVII. Incertae Sedis</taxon>
        <taxon>Thermaerobacter</taxon>
    </lineage>
</organism>
<dbReference type="Pfam" id="PF00575">
    <property type="entry name" value="S1"/>
    <property type="match status" value="4"/>
</dbReference>
<dbReference type="SMART" id="SM00316">
    <property type="entry name" value="S1"/>
    <property type="match status" value="4"/>
</dbReference>
<dbReference type="NCBIfam" id="NF005208">
    <property type="entry name" value="PRK06676.1"/>
    <property type="match status" value="1"/>
</dbReference>
<dbReference type="EMBL" id="CP132508">
    <property type="protein sequence ID" value="WPD20087.1"/>
    <property type="molecule type" value="Genomic_DNA"/>
</dbReference>
<feature type="compositionally biased region" description="Basic and acidic residues" evidence="4">
    <location>
        <begin position="509"/>
        <end position="532"/>
    </location>
</feature>
<evidence type="ECO:0000256" key="3">
    <source>
        <dbReference type="ARBA" id="ARBA00023274"/>
    </source>
</evidence>
<dbReference type="InterPro" id="IPR003029">
    <property type="entry name" value="S1_domain"/>
</dbReference>
<comment type="similarity">
    <text evidence="1">Belongs to the bacterial ribosomal protein bS1 family.</text>
</comment>
<evidence type="ECO:0000256" key="1">
    <source>
        <dbReference type="ARBA" id="ARBA00006767"/>
    </source>
</evidence>
<dbReference type="Proteomes" id="UP001304683">
    <property type="component" value="Chromosome"/>
</dbReference>
<dbReference type="InterPro" id="IPR035104">
    <property type="entry name" value="Ribosomal_protein_S1-like"/>
</dbReference>
<feature type="domain" description="S1 motif" evidence="5">
    <location>
        <begin position="437"/>
        <end position="506"/>
    </location>
</feature>
<gene>
    <name evidence="6" type="primary">rpsA</name>
    <name evidence="6" type="ORF">Q5761_05485</name>
</gene>
<feature type="compositionally biased region" description="Low complexity" evidence="4">
    <location>
        <begin position="83"/>
        <end position="126"/>
    </location>
</feature>
<keyword evidence="3" id="KW-0687">Ribonucleoprotein</keyword>
<reference evidence="6 7" key="1">
    <citation type="submission" date="2023-08" db="EMBL/GenBank/DDBJ databases">
        <title>Genome sequence of Thermaerobacter compostii strain Ins1, a spore-forming filamentous bacterium isolated from a deep geothermal reservoir.</title>
        <authorList>
            <person name="Bregnard D."/>
            <person name="Gonzalez D."/>
            <person name="Junier P."/>
        </authorList>
    </citation>
    <scope>NUCLEOTIDE SEQUENCE [LARGE SCALE GENOMIC DNA]</scope>
    <source>
        <strain evidence="6 7">Ins1</strain>
    </source>
</reference>
<proteinExistence type="inferred from homology"/>
<evidence type="ECO:0000256" key="2">
    <source>
        <dbReference type="ARBA" id="ARBA00022980"/>
    </source>
</evidence>
<feature type="region of interest" description="Disordered" evidence="4">
    <location>
        <begin position="1"/>
        <end position="165"/>
    </location>
</feature>
<evidence type="ECO:0000259" key="5">
    <source>
        <dbReference type="PROSITE" id="PS50126"/>
    </source>
</evidence>
<dbReference type="InterPro" id="IPR050437">
    <property type="entry name" value="Ribos_protein_bS1-like"/>
</dbReference>
<dbReference type="PANTHER" id="PTHR10724:SF7">
    <property type="entry name" value="SMALL RIBOSOMAL SUBUNIT PROTEIN BS1C"/>
    <property type="match status" value="1"/>
</dbReference>
<dbReference type="PRINTS" id="PR00681">
    <property type="entry name" value="RIBOSOMALS1"/>
</dbReference>
<dbReference type="InterPro" id="IPR012340">
    <property type="entry name" value="NA-bd_OB-fold"/>
</dbReference>
<feature type="compositionally biased region" description="Low complexity" evidence="4">
    <location>
        <begin position="37"/>
        <end position="54"/>
    </location>
</feature>
<feature type="compositionally biased region" description="Basic and acidic residues" evidence="4">
    <location>
        <begin position="553"/>
        <end position="568"/>
    </location>
</feature>
<evidence type="ECO:0000313" key="7">
    <source>
        <dbReference type="Proteomes" id="UP001304683"/>
    </source>
</evidence>
<feature type="domain" description="S1 motif" evidence="5">
    <location>
        <begin position="352"/>
        <end position="420"/>
    </location>
</feature>
<dbReference type="PANTHER" id="PTHR10724">
    <property type="entry name" value="30S RIBOSOMAL PROTEIN S1"/>
    <property type="match status" value="1"/>
</dbReference>
<protein>
    <submittedName>
        <fullName evidence="6">30S ribosomal protein S1</fullName>
    </submittedName>
</protein>
<dbReference type="CDD" id="cd04465">
    <property type="entry name" value="S1_RPS1_repeat_ec2_hs2"/>
    <property type="match status" value="1"/>
</dbReference>
<name>A0ABZ0QTD1_9FIRM</name>
<evidence type="ECO:0000256" key="4">
    <source>
        <dbReference type="SAM" id="MobiDB-lite"/>
    </source>
</evidence>